<evidence type="ECO:0000256" key="3">
    <source>
        <dbReference type="ARBA" id="ARBA00034031"/>
    </source>
</evidence>
<dbReference type="InterPro" id="IPR006676">
    <property type="entry name" value="tRNA_splic"/>
</dbReference>
<dbReference type="InterPro" id="IPR006677">
    <property type="entry name" value="tRNA_intron_Endonuc_cat-like"/>
</dbReference>
<dbReference type="EMBL" id="JARKIK010000061">
    <property type="protein sequence ID" value="KAK8731211.1"/>
    <property type="molecule type" value="Genomic_DNA"/>
</dbReference>
<dbReference type="Gene3D" id="3.40.1350.10">
    <property type="match status" value="1"/>
</dbReference>
<evidence type="ECO:0000256" key="2">
    <source>
        <dbReference type="ARBA" id="ARBA00012573"/>
    </source>
</evidence>
<dbReference type="SUPFAM" id="SSF53032">
    <property type="entry name" value="tRNA-intron endonuclease catalytic domain-like"/>
    <property type="match status" value="1"/>
</dbReference>
<reference evidence="6 7" key="1">
    <citation type="journal article" date="2024" name="BMC Genomics">
        <title>Genome assembly of redclaw crayfish (Cherax quadricarinatus) provides insights into its immune adaptation and hypoxia tolerance.</title>
        <authorList>
            <person name="Liu Z."/>
            <person name="Zheng J."/>
            <person name="Li H."/>
            <person name="Fang K."/>
            <person name="Wang S."/>
            <person name="He J."/>
            <person name="Zhou D."/>
            <person name="Weng S."/>
            <person name="Chi M."/>
            <person name="Gu Z."/>
            <person name="He J."/>
            <person name="Li F."/>
            <person name="Wang M."/>
        </authorList>
    </citation>
    <scope>NUCLEOTIDE SEQUENCE [LARGE SCALE GENOMIC DNA]</scope>
    <source>
        <strain evidence="6">ZL_2023a</strain>
    </source>
</reference>
<evidence type="ECO:0000313" key="7">
    <source>
        <dbReference type="Proteomes" id="UP001445076"/>
    </source>
</evidence>
<comment type="similarity">
    <text evidence="1">Belongs to the tRNA-intron endonuclease family.</text>
</comment>
<dbReference type="CDD" id="cd22363">
    <property type="entry name" value="tRNA-intron_lyase_C"/>
    <property type="match status" value="1"/>
</dbReference>
<feature type="active site" evidence="4">
    <location>
        <position position="294"/>
    </location>
</feature>
<comment type="catalytic activity">
    <reaction evidence="3">
        <text>pretRNA = a 3'-half-tRNA molecule with a 5'-OH end + a 5'-half-tRNA molecule with a 2',3'-cyclic phosphate end + an intron with a 2',3'-cyclic phosphate and a 5'-hydroxyl terminus.</text>
        <dbReference type="EC" id="4.6.1.16"/>
    </reaction>
</comment>
<dbReference type="Pfam" id="PF01974">
    <property type="entry name" value="tRNA_int_endo"/>
    <property type="match status" value="1"/>
</dbReference>
<evidence type="ECO:0000256" key="4">
    <source>
        <dbReference type="PIRSR" id="PIRSR011789-1"/>
    </source>
</evidence>
<evidence type="ECO:0000259" key="5">
    <source>
        <dbReference type="Pfam" id="PF01974"/>
    </source>
</evidence>
<dbReference type="InterPro" id="IPR011856">
    <property type="entry name" value="tRNA_endonuc-like_dom_sf"/>
</dbReference>
<proteinExistence type="inferred from homology"/>
<dbReference type="AlphaFoldDB" id="A0AAW0WW78"/>
<dbReference type="NCBIfam" id="TIGR00324">
    <property type="entry name" value="endA"/>
    <property type="match status" value="1"/>
</dbReference>
<dbReference type="EC" id="4.6.1.16" evidence="2"/>
<dbReference type="GO" id="GO:0003676">
    <property type="term" value="F:nucleic acid binding"/>
    <property type="evidence" value="ECO:0007669"/>
    <property type="project" value="InterPro"/>
</dbReference>
<dbReference type="GO" id="GO:0000214">
    <property type="term" value="C:tRNA-intron endonuclease complex"/>
    <property type="evidence" value="ECO:0007669"/>
    <property type="project" value="InterPro"/>
</dbReference>
<feature type="non-terminal residue" evidence="6">
    <location>
        <position position="1"/>
    </location>
</feature>
<dbReference type="GO" id="GO:0000379">
    <property type="term" value="P:tRNA-type intron splice site recognition and cleavage"/>
    <property type="evidence" value="ECO:0007669"/>
    <property type="project" value="TreeGrafter"/>
</dbReference>
<dbReference type="InterPro" id="IPR036167">
    <property type="entry name" value="tRNA_intron_Endo_cat-like_sf"/>
</dbReference>
<feature type="active site" evidence="4">
    <location>
        <position position="286"/>
    </location>
</feature>
<protein>
    <recommendedName>
        <fullName evidence="2">tRNA-intron lyase</fullName>
        <ecNumber evidence="2">4.6.1.16</ecNumber>
    </recommendedName>
</protein>
<gene>
    <name evidence="6" type="ORF">OTU49_007489</name>
</gene>
<accession>A0AAW0WW78</accession>
<dbReference type="PANTHER" id="PTHR21227:SF0">
    <property type="entry name" value="TRNA-SPLICING ENDONUCLEASE SUBUNIT SEN2"/>
    <property type="match status" value="1"/>
</dbReference>
<evidence type="ECO:0000313" key="6">
    <source>
        <dbReference type="EMBL" id="KAK8731211.1"/>
    </source>
</evidence>
<dbReference type="GO" id="GO:0005737">
    <property type="term" value="C:cytoplasm"/>
    <property type="evidence" value="ECO:0007669"/>
    <property type="project" value="TreeGrafter"/>
</dbReference>
<dbReference type="PANTHER" id="PTHR21227">
    <property type="entry name" value="TRNA-SPLICING ENDONUCLEASE SUBUNIT SEN2"/>
    <property type="match status" value="1"/>
</dbReference>
<dbReference type="GO" id="GO:0000213">
    <property type="term" value="F:tRNA-intron lyase activity"/>
    <property type="evidence" value="ECO:0007669"/>
    <property type="project" value="UniProtKB-EC"/>
</dbReference>
<dbReference type="Proteomes" id="UP001445076">
    <property type="component" value="Unassembled WGS sequence"/>
</dbReference>
<comment type="caution">
    <text evidence="6">The sequence shown here is derived from an EMBL/GenBank/DDBJ whole genome shotgun (WGS) entry which is preliminary data.</text>
</comment>
<feature type="domain" description="tRNA intron endonuclease catalytic" evidence="5">
    <location>
        <begin position="256"/>
        <end position="345"/>
    </location>
</feature>
<organism evidence="6 7">
    <name type="scientific">Cherax quadricarinatus</name>
    <name type="common">Australian red claw crayfish</name>
    <dbReference type="NCBI Taxonomy" id="27406"/>
    <lineage>
        <taxon>Eukaryota</taxon>
        <taxon>Metazoa</taxon>
        <taxon>Ecdysozoa</taxon>
        <taxon>Arthropoda</taxon>
        <taxon>Crustacea</taxon>
        <taxon>Multicrustacea</taxon>
        <taxon>Malacostraca</taxon>
        <taxon>Eumalacostraca</taxon>
        <taxon>Eucarida</taxon>
        <taxon>Decapoda</taxon>
        <taxon>Pleocyemata</taxon>
        <taxon>Astacidea</taxon>
        <taxon>Parastacoidea</taxon>
        <taxon>Parastacidae</taxon>
        <taxon>Cherax</taxon>
    </lineage>
</organism>
<evidence type="ECO:0000256" key="1">
    <source>
        <dbReference type="ARBA" id="ARBA00008078"/>
    </source>
</evidence>
<feature type="active site" evidence="4">
    <location>
        <position position="337"/>
    </location>
</feature>
<name>A0AAW0WW78_CHEQU</name>
<sequence length="386" mass="43948">IHLVNFYIDAVMISLPAPRKKLHVREELASPLPVHVGSPAGTPVNSAALQCYKACYRRGLIIVPDPEHAASLWHNGYFGHNRYVYTENDNRVPQKKCWKLIEASGLKSGPCFKGLQTAKSDDDMEAVTNVEIKPLSDDQENSGIKEVPQNKYVDISISSTATEIMDPENKKGYKTVLVLNTEREGTLTESGPAVPDGYLQLLPEEALFLSYALGCLIVVREEAAVKHSYKCSSSSDVQELTIDHMWSTFIEDDPKFAIKYAVYHYYRTKGWVVKSGLKFGADWVLYPVGPPFYHSQYSIMIQCVWKDTLDRDETLSWRELSWTNISAVERLNNHTNKTPLICFVLRPRSLNREKMKKIECLRELTIQEVMLSRWNPNDNELKDTNT</sequence>
<keyword evidence="7" id="KW-1185">Reference proteome</keyword>